<dbReference type="Proteomes" id="UP000324629">
    <property type="component" value="Unassembled WGS sequence"/>
</dbReference>
<dbReference type="PROSITE" id="PS00028">
    <property type="entry name" value="ZINC_FINGER_C2H2_1"/>
    <property type="match status" value="1"/>
</dbReference>
<feature type="compositionally biased region" description="Basic residues" evidence="2">
    <location>
        <begin position="644"/>
        <end position="654"/>
    </location>
</feature>
<dbReference type="GO" id="GO:0006355">
    <property type="term" value="P:regulation of DNA-templated transcription"/>
    <property type="evidence" value="ECO:0007669"/>
    <property type="project" value="TreeGrafter"/>
</dbReference>
<gene>
    <name evidence="4" type="ORF">DEA37_0013808</name>
</gene>
<dbReference type="PROSITE" id="PS50157">
    <property type="entry name" value="ZINC_FINGER_C2H2_2"/>
    <property type="match status" value="1"/>
</dbReference>
<keyword evidence="5" id="KW-1185">Reference proteome</keyword>
<feature type="region of interest" description="Disordered" evidence="2">
    <location>
        <begin position="1"/>
        <end position="33"/>
    </location>
</feature>
<evidence type="ECO:0000313" key="5">
    <source>
        <dbReference type="Proteomes" id="UP000324629"/>
    </source>
</evidence>
<keyword evidence="1" id="KW-0863">Zinc-finger</keyword>
<evidence type="ECO:0000313" key="4">
    <source>
        <dbReference type="EMBL" id="KAA3679452.1"/>
    </source>
</evidence>
<accession>A0A5J4NVX5</accession>
<dbReference type="Gene3D" id="3.30.160.60">
    <property type="entry name" value="Classic Zinc Finger"/>
    <property type="match status" value="1"/>
</dbReference>
<feature type="region of interest" description="Disordered" evidence="2">
    <location>
        <begin position="911"/>
        <end position="1006"/>
    </location>
</feature>
<dbReference type="GO" id="GO:0005634">
    <property type="term" value="C:nucleus"/>
    <property type="evidence" value="ECO:0007669"/>
    <property type="project" value="TreeGrafter"/>
</dbReference>
<feature type="compositionally biased region" description="Acidic residues" evidence="2">
    <location>
        <begin position="931"/>
        <end position="943"/>
    </location>
</feature>
<proteinExistence type="predicted"/>
<feature type="compositionally biased region" description="Polar residues" evidence="2">
    <location>
        <begin position="332"/>
        <end position="350"/>
    </location>
</feature>
<evidence type="ECO:0000256" key="1">
    <source>
        <dbReference type="PROSITE-ProRule" id="PRU00042"/>
    </source>
</evidence>
<keyword evidence="1" id="KW-0479">Metal-binding</keyword>
<feature type="region of interest" description="Disordered" evidence="2">
    <location>
        <begin position="842"/>
        <end position="897"/>
    </location>
</feature>
<dbReference type="InterPro" id="IPR013087">
    <property type="entry name" value="Znf_C2H2_type"/>
</dbReference>
<feature type="region of interest" description="Disordered" evidence="2">
    <location>
        <begin position="641"/>
        <end position="674"/>
    </location>
</feature>
<feature type="compositionally biased region" description="Basic and acidic residues" evidence="2">
    <location>
        <begin position="747"/>
        <end position="757"/>
    </location>
</feature>
<dbReference type="EMBL" id="QNGE01000733">
    <property type="protein sequence ID" value="KAA3679452.1"/>
    <property type="molecule type" value="Genomic_DNA"/>
</dbReference>
<feature type="region of interest" description="Disordered" evidence="2">
    <location>
        <begin position="724"/>
        <end position="789"/>
    </location>
</feature>
<dbReference type="PANTHER" id="PTHR15021:SF0">
    <property type="entry name" value="DISCO-RELATED, ISOFORM A-RELATED"/>
    <property type="match status" value="1"/>
</dbReference>
<dbReference type="PANTHER" id="PTHR15021">
    <property type="entry name" value="DISCONNECTED-RELATED"/>
    <property type="match status" value="1"/>
</dbReference>
<feature type="compositionally biased region" description="Low complexity" evidence="2">
    <location>
        <begin position="310"/>
        <end position="327"/>
    </location>
</feature>
<dbReference type="AlphaFoldDB" id="A0A5J4NVX5"/>
<evidence type="ECO:0000256" key="2">
    <source>
        <dbReference type="SAM" id="MobiDB-lite"/>
    </source>
</evidence>
<feature type="compositionally biased region" description="Polar residues" evidence="2">
    <location>
        <begin position="288"/>
        <end position="309"/>
    </location>
</feature>
<feature type="compositionally biased region" description="Polar residues" evidence="2">
    <location>
        <begin position="919"/>
        <end position="930"/>
    </location>
</feature>
<reference evidence="4 5" key="1">
    <citation type="journal article" date="2019" name="Gigascience">
        <title>Whole-genome sequence of the oriental lung fluke Paragonimus westermani.</title>
        <authorList>
            <person name="Oey H."/>
            <person name="Zakrzewski M."/>
            <person name="Narain K."/>
            <person name="Devi K.R."/>
            <person name="Agatsuma T."/>
            <person name="Nawaratna S."/>
            <person name="Gobert G.N."/>
            <person name="Jones M.K."/>
            <person name="Ragan M.A."/>
            <person name="McManus D.P."/>
            <person name="Krause L."/>
        </authorList>
    </citation>
    <scope>NUCLEOTIDE SEQUENCE [LARGE SCALE GENOMIC DNA]</scope>
    <source>
        <strain evidence="4 5">IND2009</strain>
    </source>
</reference>
<name>A0A5J4NVX5_9TREM</name>
<dbReference type="SMART" id="SM00355">
    <property type="entry name" value="ZnF_C2H2"/>
    <property type="match status" value="2"/>
</dbReference>
<comment type="caution">
    <text evidence="4">The sequence shown here is derived from an EMBL/GenBank/DDBJ whole genome shotgun (WGS) entry which is preliminary data.</text>
</comment>
<feature type="compositionally biased region" description="Basic and acidic residues" evidence="2">
    <location>
        <begin position="978"/>
        <end position="1000"/>
    </location>
</feature>
<feature type="compositionally biased region" description="Polar residues" evidence="2">
    <location>
        <begin position="262"/>
        <end position="278"/>
    </location>
</feature>
<dbReference type="GO" id="GO:0008270">
    <property type="term" value="F:zinc ion binding"/>
    <property type="evidence" value="ECO:0007669"/>
    <property type="project" value="UniProtKB-KW"/>
</dbReference>
<evidence type="ECO:0000259" key="3">
    <source>
        <dbReference type="PROSITE" id="PS50157"/>
    </source>
</evidence>
<feature type="domain" description="C2H2-type" evidence="3">
    <location>
        <begin position="798"/>
        <end position="826"/>
    </location>
</feature>
<sequence length="1033" mass="112479">MVTTGKNGNVDVENASREVRSTAATDGPDVTATRAAVENHPKMTHSQLKLRSSLHALILKKYYAVTLVSTDGLTLPMRCVCASCGCGRFQPNASSPRQCAECLHTWTMHVLSKVNHSSTNDSASTPSTFIAAFEIMSMALFGCHAIPIRAKILLDRLLSAQLLQADVVRLLLPFGWTFQDYSRGYMLTTPNGQLRDHWETCQPDEEPVVIQQFLRFPETRQLAQSMLAQNAPPESKTPLLSSKQQPWFHLPILNHLSEEQRSSAISQQSFTHGSTSPMFASDGASRMKLTSGNTNTCISSVTQSSPATRSLTVSSLSESSSSSVSPSAEQKPGNQVNKTQSLATQKPTNAHESLKMPCEISELIGRDCQCGPENLMTSEAIQLIPNTFINAITAATLTPGLSINSCPTNLNSLLPLSQNFLKSMGDSTNVDLVHSGVNDGELEVNKQTTPRHSGHTAEKTEKTQLPLPGLTFSNCLEPHWTSLISNPPRLSIGPQPTDGPTTGRQLGSAGLPFPPQLLHALAAAFRAKPPSTGHMDSLGASTTLPFGPTTIPPILNPNSWTTFQPNVGSSNIDASSPGNLGILPSFERGQSDVWPHVVGSKLAADLLTNYVQPVYNYGLPTTTSTDTKQLLEQIHAFEQLQSKQQRKQQQHQHQQRQLSRDKTITGRPPRTSINSCEMMDQSVFSSLPVGYPAFTVRGCSKTVGVSRERSTADDLMRLHRLQGMDTSHPSNKHKVSSAVGQTRHPRRLDSRRGEIPKRVGCTLPGDHASQTPTANADGVDNRSLTMSSTNLSRNKKRVLCTTCKKSFCDKGALKIHYSAVHLKEMHKCTIKGCSMWFSSRRSRNRHSANPNPRLHMTHASKKLPDNATIVDDGSGGKAPEDYCTGPPSAGTSEASEDNLAAMKRLEKESASLIEGDEYVQSTKNSKWSGTENEDSGDGSEFEEGVLISEGMELEHEDDIDDFDNESWKEQGTPVQSKDISETKSLSDTHKTPSVVHDKQPSSKLDGGRNFFAAALAHSPKSWTDVSPADTERI</sequence>
<feature type="region of interest" description="Disordered" evidence="2">
    <location>
        <begin position="261"/>
        <end position="350"/>
    </location>
</feature>
<protein>
    <recommendedName>
        <fullName evidence="3">C2H2-type domain-containing protein</fullName>
    </recommendedName>
</protein>
<dbReference type="InterPro" id="IPR040436">
    <property type="entry name" value="Disconnected-like"/>
</dbReference>
<organism evidence="4 5">
    <name type="scientific">Paragonimus westermani</name>
    <dbReference type="NCBI Taxonomy" id="34504"/>
    <lineage>
        <taxon>Eukaryota</taxon>
        <taxon>Metazoa</taxon>
        <taxon>Spiralia</taxon>
        <taxon>Lophotrochozoa</taxon>
        <taxon>Platyhelminthes</taxon>
        <taxon>Trematoda</taxon>
        <taxon>Digenea</taxon>
        <taxon>Plagiorchiida</taxon>
        <taxon>Troglotremata</taxon>
        <taxon>Troglotrematidae</taxon>
        <taxon>Paragonimus</taxon>
    </lineage>
</organism>
<feature type="compositionally biased region" description="Acidic residues" evidence="2">
    <location>
        <begin position="954"/>
        <end position="964"/>
    </location>
</feature>
<keyword evidence="1" id="KW-0862">Zinc</keyword>